<dbReference type="Gene3D" id="3.40.50.10540">
    <property type="entry name" value="Crotonobetainyl-coa:carnitine coa-transferase, domain 1"/>
    <property type="match status" value="1"/>
</dbReference>
<gene>
    <name evidence="2" type="ORF">VSH64_02575</name>
</gene>
<dbReference type="PANTHER" id="PTHR48228">
    <property type="entry name" value="SUCCINYL-COA--D-CITRAMALATE COA-TRANSFERASE"/>
    <property type="match status" value="1"/>
</dbReference>
<dbReference type="RefSeq" id="WP_326833829.1">
    <property type="nucleotide sequence ID" value="NZ_CP142149.1"/>
</dbReference>
<evidence type="ECO:0000313" key="3">
    <source>
        <dbReference type="Proteomes" id="UP001330812"/>
    </source>
</evidence>
<feature type="region of interest" description="Disordered" evidence="1">
    <location>
        <begin position="431"/>
        <end position="465"/>
    </location>
</feature>
<dbReference type="InterPro" id="IPR003673">
    <property type="entry name" value="CoA-Trfase_fam_III"/>
</dbReference>
<dbReference type="PANTHER" id="PTHR48228:SF4">
    <property type="entry name" value="BLR3030 PROTEIN"/>
    <property type="match status" value="1"/>
</dbReference>
<keyword evidence="2" id="KW-0808">Transferase</keyword>
<protein>
    <submittedName>
        <fullName evidence="2">CoA transferase</fullName>
    </submittedName>
</protein>
<dbReference type="Proteomes" id="UP001330812">
    <property type="component" value="Chromosome"/>
</dbReference>
<name>A0ABZ1IC45_9PSEU</name>
<dbReference type="Pfam" id="PF02515">
    <property type="entry name" value="CoA_transf_3"/>
    <property type="match status" value="1"/>
</dbReference>
<dbReference type="EMBL" id="CP142149">
    <property type="protein sequence ID" value="WSE31015.1"/>
    <property type="molecule type" value="Genomic_DNA"/>
</dbReference>
<organism evidence="2 3">
    <name type="scientific">Amycolatopsis rhabdoformis</name>
    <dbReference type="NCBI Taxonomy" id="1448059"/>
    <lineage>
        <taxon>Bacteria</taxon>
        <taxon>Bacillati</taxon>
        <taxon>Actinomycetota</taxon>
        <taxon>Actinomycetes</taxon>
        <taxon>Pseudonocardiales</taxon>
        <taxon>Pseudonocardiaceae</taxon>
        <taxon>Amycolatopsis</taxon>
    </lineage>
</organism>
<evidence type="ECO:0000313" key="2">
    <source>
        <dbReference type="EMBL" id="WSE31015.1"/>
    </source>
</evidence>
<dbReference type="SUPFAM" id="SSF89796">
    <property type="entry name" value="CoA-transferase family III (CaiB/BaiF)"/>
    <property type="match status" value="2"/>
</dbReference>
<sequence>MQDVLAGVWHTLTGEPLPAVSLNGAESVLPGTFRVEAAATAGVAAATLAAAELLRLRGIDPGTVSADARHAAASVLSERLLRVDGAPAPDVWGPLSGDYRACDGWVRLHANYRRHEAAVCWSLGVPAKLDAVTKTVAAKTAAEVESAVVTAGGAAAVMRSREEWLAHPQGQAVAGLPIAEIRQVGEAPKNTLFDSDRPLGGVRVLELTHVLAGPVAGRVLAAHGANVLHVGAAHLPRIPALTMDTGQGKRSAFVALDTEGGRAKLKKLIARADVVLQSFRPGALARIGFGPEDMAELRPGLVTADLSAYGWAGPWARRRGFDSLVQMASGIAEEGARMTGADHPVPLPAQALDHTTGWLAAAAIMTAVRRSVVEGGSWNVRLSLAGTGRWLDSLGRKEPVASTADFDDLLEDVDSGFGKLTRVRMAGGLPGAPPRWDHASHLPGSDSAVWHPVGTPDPATVPTGA</sequence>
<proteinExistence type="predicted"/>
<dbReference type="InterPro" id="IPR050509">
    <property type="entry name" value="CoA-transferase_III"/>
</dbReference>
<accession>A0ABZ1IC45</accession>
<evidence type="ECO:0000256" key="1">
    <source>
        <dbReference type="SAM" id="MobiDB-lite"/>
    </source>
</evidence>
<keyword evidence="3" id="KW-1185">Reference proteome</keyword>
<reference evidence="2 3" key="1">
    <citation type="journal article" date="2015" name="Int. J. Syst. Evol. Microbiol.">
        <title>Amycolatopsis rhabdoformis sp. nov., an actinomycete isolated from a tropical forest soil.</title>
        <authorList>
            <person name="Souza W.R."/>
            <person name="Silva R.E."/>
            <person name="Goodfellow M."/>
            <person name="Busarakam K."/>
            <person name="Figueiro F.S."/>
            <person name="Ferreira D."/>
            <person name="Rodrigues-Filho E."/>
            <person name="Moraes L.A.B."/>
            <person name="Zucchi T.D."/>
        </authorList>
    </citation>
    <scope>NUCLEOTIDE SEQUENCE [LARGE SCALE GENOMIC DNA]</scope>
    <source>
        <strain evidence="2 3">NCIMB 14900</strain>
    </source>
</reference>
<dbReference type="InterPro" id="IPR023606">
    <property type="entry name" value="CoA-Trfase_III_dom_1_sf"/>
</dbReference>
<dbReference type="GO" id="GO:0016740">
    <property type="term" value="F:transferase activity"/>
    <property type="evidence" value="ECO:0007669"/>
    <property type="project" value="UniProtKB-KW"/>
</dbReference>